<protein>
    <recommendedName>
        <fullName evidence="4">Amino acid transporter transmembrane domain-containing protein</fullName>
    </recommendedName>
</protein>
<evidence type="ECO:0000313" key="3">
    <source>
        <dbReference type="Proteomes" id="UP001608902"/>
    </source>
</evidence>
<keyword evidence="1" id="KW-0812">Transmembrane</keyword>
<evidence type="ECO:0008006" key="4">
    <source>
        <dbReference type="Google" id="ProtNLM"/>
    </source>
</evidence>
<dbReference type="EMBL" id="JBGFUD010002201">
    <property type="protein sequence ID" value="MFH4977307.1"/>
    <property type="molecule type" value="Genomic_DNA"/>
</dbReference>
<dbReference type="Proteomes" id="UP001608902">
    <property type="component" value="Unassembled WGS sequence"/>
</dbReference>
<reference evidence="2 3" key="1">
    <citation type="submission" date="2024-08" db="EMBL/GenBank/DDBJ databases">
        <title>Gnathostoma spinigerum genome.</title>
        <authorList>
            <person name="Gonzalez-Bertolin B."/>
            <person name="Monzon S."/>
            <person name="Zaballos A."/>
            <person name="Jimenez P."/>
            <person name="Dekumyoy P."/>
            <person name="Varona S."/>
            <person name="Cuesta I."/>
            <person name="Sumanam S."/>
            <person name="Adisakwattana P."/>
            <person name="Gasser R.B."/>
            <person name="Hernandez-Gonzalez A."/>
            <person name="Young N.D."/>
            <person name="Perteguer M.J."/>
        </authorList>
    </citation>
    <scope>NUCLEOTIDE SEQUENCE [LARGE SCALE GENOMIC DNA]</scope>
    <source>
        <strain evidence="2">AL3</strain>
        <tissue evidence="2">Liver</tissue>
    </source>
</reference>
<organism evidence="2 3">
    <name type="scientific">Gnathostoma spinigerum</name>
    <dbReference type="NCBI Taxonomy" id="75299"/>
    <lineage>
        <taxon>Eukaryota</taxon>
        <taxon>Metazoa</taxon>
        <taxon>Ecdysozoa</taxon>
        <taxon>Nematoda</taxon>
        <taxon>Chromadorea</taxon>
        <taxon>Rhabditida</taxon>
        <taxon>Spirurina</taxon>
        <taxon>Gnathostomatomorpha</taxon>
        <taxon>Gnathostomatoidea</taxon>
        <taxon>Gnathostomatidae</taxon>
        <taxon>Gnathostoma</taxon>
    </lineage>
</organism>
<keyword evidence="1" id="KW-1133">Transmembrane helix</keyword>
<accession>A0ABD6EDF7</accession>
<dbReference type="AlphaFoldDB" id="A0ABD6EDF7"/>
<keyword evidence="1" id="KW-0472">Membrane</keyword>
<comment type="caution">
    <text evidence="2">The sequence shown here is derived from an EMBL/GenBank/DDBJ whole genome shotgun (WGS) entry which is preliminary data.</text>
</comment>
<feature type="transmembrane region" description="Helical" evidence="1">
    <location>
        <begin position="124"/>
        <end position="151"/>
    </location>
</feature>
<evidence type="ECO:0000256" key="1">
    <source>
        <dbReference type="SAM" id="Phobius"/>
    </source>
</evidence>
<name>A0ABD6EDF7_9BILA</name>
<sequence>MSNMWTSPQNQTSDPEKAQVISQNVEMYSDSPTQQNKYVPMNGASIITTKYATTHFCCCSYPTPNVAKCVAILCLILGWYDIGLTASASGLKSIIHIIIFLPVMICLFYGVFKSSYAFTIPFIVVKIFGIIIRILIIITSVIILLNFQYFYQELGVKDLDMSPEGRLSLLNFI</sequence>
<keyword evidence="3" id="KW-1185">Reference proteome</keyword>
<evidence type="ECO:0000313" key="2">
    <source>
        <dbReference type="EMBL" id="MFH4977307.1"/>
    </source>
</evidence>
<feature type="transmembrane region" description="Helical" evidence="1">
    <location>
        <begin position="94"/>
        <end position="112"/>
    </location>
</feature>
<proteinExistence type="predicted"/>
<gene>
    <name evidence="2" type="ORF">AB6A40_004016</name>
</gene>